<evidence type="ECO:0000256" key="14">
    <source>
        <dbReference type="ARBA" id="ARBA00022840"/>
    </source>
</evidence>
<dbReference type="GO" id="GO:0008820">
    <property type="term" value="F:cobinamide phosphate guanylyltransferase activity"/>
    <property type="evidence" value="ECO:0007669"/>
    <property type="project" value="UniProtKB-EC"/>
</dbReference>
<evidence type="ECO:0000256" key="4">
    <source>
        <dbReference type="ARBA" id="ARBA00003889"/>
    </source>
</evidence>
<evidence type="ECO:0000313" key="18">
    <source>
        <dbReference type="EMBL" id="QEA05011.1"/>
    </source>
</evidence>
<comment type="catalytic activity">
    <reaction evidence="2">
        <text>adenosylcob(III)inamide phosphate + GTP + H(+) = adenosylcob(III)inamide-GDP + diphosphate</text>
        <dbReference type="Rhea" id="RHEA:22712"/>
        <dbReference type="ChEBI" id="CHEBI:15378"/>
        <dbReference type="ChEBI" id="CHEBI:33019"/>
        <dbReference type="ChEBI" id="CHEBI:37565"/>
        <dbReference type="ChEBI" id="CHEBI:58502"/>
        <dbReference type="ChEBI" id="CHEBI:60487"/>
        <dbReference type="EC" id="2.7.7.62"/>
    </reaction>
</comment>
<evidence type="ECO:0000256" key="10">
    <source>
        <dbReference type="ARBA" id="ARBA00022573"/>
    </source>
</evidence>
<sequence>MRELVLGGVKSGKSRYAESRAAETADVVYVATACAGDDAMAERIRRHRDRRPVHWRTRETDMDLAGVLAGEAAPGRCLLVDCLTLWLTRFLEQPDAWPDARTDLLDALPGLPGRVLMVSNDVGGGVIPADAVSRWFVDEAGRLHQAVAERCERVALVTAGLPQILKDER</sequence>
<dbReference type="InterPro" id="IPR027417">
    <property type="entry name" value="P-loop_NTPase"/>
</dbReference>
<dbReference type="EC" id="2.7.7.62" evidence="9"/>
<comment type="catalytic activity">
    <reaction evidence="3">
        <text>adenosylcob(III)inamide + GTP = adenosylcob(III)inamide phosphate + GDP + H(+)</text>
        <dbReference type="Rhea" id="RHEA:15765"/>
        <dbReference type="ChEBI" id="CHEBI:2480"/>
        <dbReference type="ChEBI" id="CHEBI:15378"/>
        <dbReference type="ChEBI" id="CHEBI:37565"/>
        <dbReference type="ChEBI" id="CHEBI:58189"/>
        <dbReference type="ChEBI" id="CHEBI:58502"/>
        <dbReference type="EC" id="2.7.1.156"/>
    </reaction>
</comment>
<evidence type="ECO:0000256" key="16">
    <source>
        <dbReference type="ARBA" id="ARBA00029570"/>
    </source>
</evidence>
<evidence type="ECO:0000256" key="8">
    <source>
        <dbReference type="ARBA" id="ARBA00012016"/>
    </source>
</evidence>
<gene>
    <name evidence="18" type="primary">cobP</name>
    <name evidence="18" type="ORF">KBTEX_01330</name>
</gene>
<keyword evidence="11 18" id="KW-0808">Transferase</keyword>
<evidence type="ECO:0000256" key="6">
    <source>
        <dbReference type="ARBA" id="ARBA00005159"/>
    </source>
</evidence>
<name>A0A5B8R902_9ZZZZ</name>
<evidence type="ECO:0000256" key="1">
    <source>
        <dbReference type="ARBA" id="ARBA00000312"/>
    </source>
</evidence>
<keyword evidence="13" id="KW-0418">Kinase</keyword>
<dbReference type="SUPFAM" id="SSF52540">
    <property type="entry name" value="P-loop containing nucleoside triphosphate hydrolases"/>
    <property type="match status" value="1"/>
</dbReference>
<comment type="function">
    <text evidence="4">Catalyzes ATP-dependent phosphorylation of adenosylcobinamide and addition of GMP to adenosylcobinamide phosphate.</text>
</comment>
<dbReference type="AlphaFoldDB" id="A0A5B8R902"/>
<evidence type="ECO:0000256" key="13">
    <source>
        <dbReference type="ARBA" id="ARBA00022777"/>
    </source>
</evidence>
<evidence type="ECO:0000256" key="11">
    <source>
        <dbReference type="ARBA" id="ARBA00022679"/>
    </source>
</evidence>
<dbReference type="CDD" id="cd00544">
    <property type="entry name" value="CobU"/>
    <property type="match status" value="1"/>
</dbReference>
<dbReference type="InterPro" id="IPR003203">
    <property type="entry name" value="CobU/CobP"/>
</dbReference>
<keyword evidence="15" id="KW-0342">GTP-binding</keyword>
<dbReference type="EC" id="2.7.1.156" evidence="8"/>
<protein>
    <recommendedName>
        <fullName evidence="16">Adenosylcobinamide kinase</fullName>
        <ecNumber evidence="8">2.7.1.156</ecNumber>
        <ecNumber evidence="9">2.7.7.62</ecNumber>
    </recommendedName>
    <alternativeName>
        <fullName evidence="17">Adenosylcobinamide-phosphate guanylyltransferase</fullName>
    </alternativeName>
</protein>
<evidence type="ECO:0000256" key="3">
    <source>
        <dbReference type="ARBA" id="ARBA00001522"/>
    </source>
</evidence>
<evidence type="ECO:0000256" key="5">
    <source>
        <dbReference type="ARBA" id="ARBA00004692"/>
    </source>
</evidence>
<dbReference type="PANTHER" id="PTHR34848:SF1">
    <property type="entry name" value="BIFUNCTIONAL ADENOSYLCOBALAMIN BIOSYNTHESIS PROTEIN COBU"/>
    <property type="match status" value="1"/>
</dbReference>
<organism evidence="18">
    <name type="scientific">uncultured organism</name>
    <dbReference type="NCBI Taxonomy" id="155900"/>
    <lineage>
        <taxon>unclassified sequences</taxon>
        <taxon>environmental samples</taxon>
    </lineage>
</organism>
<dbReference type="NCBIfam" id="NF004469">
    <property type="entry name" value="PRK05800.1"/>
    <property type="match status" value="1"/>
</dbReference>
<accession>A0A5B8R902</accession>
<comment type="pathway">
    <text evidence="5">Cofactor biosynthesis; adenosylcobalamin biosynthesis; adenosylcobalamin from cob(II)yrinate a,c-diamide: step 6/7.</text>
</comment>
<dbReference type="PANTHER" id="PTHR34848">
    <property type="match status" value="1"/>
</dbReference>
<proteinExistence type="inferred from homology"/>
<dbReference type="GO" id="GO:0005524">
    <property type="term" value="F:ATP binding"/>
    <property type="evidence" value="ECO:0007669"/>
    <property type="project" value="UniProtKB-KW"/>
</dbReference>
<dbReference type="Gene3D" id="3.40.50.300">
    <property type="entry name" value="P-loop containing nucleotide triphosphate hydrolases"/>
    <property type="match status" value="1"/>
</dbReference>
<evidence type="ECO:0000256" key="17">
    <source>
        <dbReference type="ARBA" id="ARBA00030571"/>
    </source>
</evidence>
<dbReference type="PIRSF" id="PIRSF006135">
    <property type="entry name" value="CobU"/>
    <property type="match status" value="1"/>
</dbReference>
<evidence type="ECO:0000256" key="12">
    <source>
        <dbReference type="ARBA" id="ARBA00022741"/>
    </source>
</evidence>
<reference evidence="18" key="1">
    <citation type="submission" date="2019-06" db="EMBL/GenBank/DDBJ databases">
        <authorList>
            <person name="Murdoch R.W."/>
            <person name="Fathepure B."/>
        </authorList>
    </citation>
    <scope>NUCLEOTIDE SEQUENCE</scope>
</reference>
<dbReference type="GO" id="GO:0005525">
    <property type="term" value="F:GTP binding"/>
    <property type="evidence" value="ECO:0007669"/>
    <property type="project" value="UniProtKB-KW"/>
</dbReference>
<evidence type="ECO:0000256" key="7">
    <source>
        <dbReference type="ARBA" id="ARBA00007490"/>
    </source>
</evidence>
<evidence type="ECO:0000256" key="2">
    <source>
        <dbReference type="ARBA" id="ARBA00000711"/>
    </source>
</evidence>
<keyword evidence="10" id="KW-0169">Cobalamin biosynthesis</keyword>
<keyword evidence="14" id="KW-0067">ATP-binding</keyword>
<comment type="pathway">
    <text evidence="6">Cofactor biosynthesis; adenosylcobalamin biosynthesis; adenosylcobalamin from cob(II)yrinate a,c-diamide: step 5/7.</text>
</comment>
<comment type="similarity">
    <text evidence="7">Belongs to the CobU/CobP family.</text>
</comment>
<dbReference type="Pfam" id="PF02283">
    <property type="entry name" value="CobU"/>
    <property type="match status" value="1"/>
</dbReference>
<evidence type="ECO:0000256" key="15">
    <source>
        <dbReference type="ARBA" id="ARBA00023134"/>
    </source>
</evidence>
<dbReference type="GO" id="GO:0043752">
    <property type="term" value="F:adenosylcobinamide kinase activity"/>
    <property type="evidence" value="ECO:0007669"/>
    <property type="project" value="UniProtKB-EC"/>
</dbReference>
<keyword evidence="12" id="KW-0547">Nucleotide-binding</keyword>
<dbReference type="EMBL" id="MN079093">
    <property type="protein sequence ID" value="QEA05011.1"/>
    <property type="molecule type" value="Genomic_DNA"/>
</dbReference>
<evidence type="ECO:0000256" key="9">
    <source>
        <dbReference type="ARBA" id="ARBA00012523"/>
    </source>
</evidence>
<comment type="catalytic activity">
    <reaction evidence="1">
        <text>adenosylcob(III)inamide + ATP = adenosylcob(III)inamide phosphate + ADP + H(+)</text>
        <dbReference type="Rhea" id="RHEA:15769"/>
        <dbReference type="ChEBI" id="CHEBI:2480"/>
        <dbReference type="ChEBI" id="CHEBI:15378"/>
        <dbReference type="ChEBI" id="CHEBI:30616"/>
        <dbReference type="ChEBI" id="CHEBI:58502"/>
        <dbReference type="ChEBI" id="CHEBI:456216"/>
        <dbReference type="EC" id="2.7.1.156"/>
    </reaction>
</comment>